<name>A0A381X5E9_9ZZZZ</name>
<organism evidence="1">
    <name type="scientific">marine metagenome</name>
    <dbReference type="NCBI Taxonomy" id="408172"/>
    <lineage>
        <taxon>unclassified sequences</taxon>
        <taxon>metagenomes</taxon>
        <taxon>ecological metagenomes</taxon>
    </lineage>
</organism>
<gene>
    <name evidence="1" type="ORF">METZ01_LOCUS112742</name>
</gene>
<dbReference type="EMBL" id="UINC01013957">
    <property type="protein sequence ID" value="SVA59888.1"/>
    <property type="molecule type" value="Genomic_DNA"/>
</dbReference>
<accession>A0A381X5E9</accession>
<protein>
    <submittedName>
        <fullName evidence="1">Uncharacterized protein</fullName>
    </submittedName>
</protein>
<dbReference type="AlphaFoldDB" id="A0A381X5E9"/>
<proteinExistence type="predicted"/>
<reference evidence="1" key="1">
    <citation type="submission" date="2018-05" db="EMBL/GenBank/DDBJ databases">
        <authorList>
            <person name="Lanie J.A."/>
            <person name="Ng W.-L."/>
            <person name="Kazmierczak K.M."/>
            <person name="Andrzejewski T.M."/>
            <person name="Davidsen T.M."/>
            <person name="Wayne K.J."/>
            <person name="Tettelin H."/>
            <person name="Glass J.I."/>
            <person name="Rusch D."/>
            <person name="Podicherti R."/>
            <person name="Tsui H.-C.T."/>
            <person name="Winkler M.E."/>
        </authorList>
    </citation>
    <scope>NUCLEOTIDE SEQUENCE</scope>
</reference>
<evidence type="ECO:0000313" key="1">
    <source>
        <dbReference type="EMBL" id="SVA59888.1"/>
    </source>
</evidence>
<sequence>MQHIEPNGVLAFSNVHGTKPRLYQLAPPSVSIVETVNREFSAN</sequence>